<gene>
    <name evidence="1" type="ORF">BRPE64_CCDS07500</name>
</gene>
<dbReference type="HOGENOM" id="CLU_3181139_0_0_4"/>
<accession>R4WQ89</accession>
<dbReference type="EMBL" id="AP013060">
    <property type="protein sequence ID" value="BAN26833.1"/>
    <property type="molecule type" value="Genomic_DNA"/>
</dbReference>
<proteinExistence type="predicted"/>
<name>R4WQ89_9BURK</name>
<dbReference type="AlphaFoldDB" id="R4WQ89"/>
<evidence type="ECO:0000313" key="2">
    <source>
        <dbReference type="Proteomes" id="UP000013966"/>
    </source>
</evidence>
<evidence type="ECO:0000313" key="1">
    <source>
        <dbReference type="EMBL" id="BAN26833.1"/>
    </source>
</evidence>
<keyword evidence="2" id="KW-1185">Reference proteome</keyword>
<sequence>MSFDRELQGTLATLGKALSRGLRARFNAAHPCALSSRSDENRDKQN</sequence>
<organism evidence="1 2">
    <name type="scientific">Caballeronia insecticola</name>
    <dbReference type="NCBI Taxonomy" id="758793"/>
    <lineage>
        <taxon>Bacteria</taxon>
        <taxon>Pseudomonadati</taxon>
        <taxon>Pseudomonadota</taxon>
        <taxon>Betaproteobacteria</taxon>
        <taxon>Burkholderiales</taxon>
        <taxon>Burkholderiaceae</taxon>
        <taxon>Caballeronia</taxon>
    </lineage>
</organism>
<reference evidence="1 2" key="1">
    <citation type="journal article" date="2013" name="Genome Announc.">
        <title>Complete Genome Sequence of Burkholderia sp. Strain RPE64, Bacterial Symbiont of the Bean Bug Riptortus pedestris.</title>
        <authorList>
            <person name="Shibata T.F."/>
            <person name="Maeda T."/>
            <person name="Nikoh N."/>
            <person name="Yamaguchi K."/>
            <person name="Oshima K."/>
            <person name="Hattori M."/>
            <person name="Nishiyama T."/>
            <person name="Hasebe M."/>
            <person name="Fukatsu T."/>
            <person name="Kikuchi Y."/>
            <person name="Shigenobu S."/>
        </authorList>
    </citation>
    <scope>NUCLEOTIDE SEQUENCE [LARGE SCALE GENOMIC DNA]</scope>
</reference>
<dbReference type="STRING" id="758793.BRPE64_CCDS07500"/>
<dbReference type="Proteomes" id="UP000013966">
    <property type="component" value="Chromosome 3"/>
</dbReference>
<protein>
    <submittedName>
        <fullName evidence="1">Uncharacterized protein</fullName>
    </submittedName>
</protein>
<dbReference type="KEGG" id="buo:BRPE64_CCDS07500"/>
<reference evidence="1 2" key="2">
    <citation type="journal article" date="2018" name="Int. J. Syst. Evol. Microbiol.">
        <title>Burkholderia insecticola sp. nov., a gut symbiotic bacterium of the bean bug Riptortus pedestris.</title>
        <authorList>
            <person name="Takeshita K."/>
            <person name="Tamaki H."/>
            <person name="Ohbayashi T."/>
            <person name="Meng X.-Y."/>
            <person name="Sone T."/>
            <person name="Mitani Y."/>
            <person name="Peeters C."/>
            <person name="Kikuchi Y."/>
            <person name="Vandamme P."/>
        </authorList>
    </citation>
    <scope>NUCLEOTIDE SEQUENCE [LARGE SCALE GENOMIC DNA]</scope>
    <source>
        <strain evidence="1">RPE64</strain>
    </source>
</reference>